<name>A0A953HLA1_9BACT</name>
<dbReference type="Pfam" id="PF12890">
    <property type="entry name" value="DHOase"/>
    <property type="match status" value="1"/>
</dbReference>
<dbReference type="AlphaFoldDB" id="A0A953HLA1"/>
<dbReference type="GO" id="GO:0005737">
    <property type="term" value="C:cytoplasm"/>
    <property type="evidence" value="ECO:0007669"/>
    <property type="project" value="TreeGrafter"/>
</dbReference>
<dbReference type="Gene3D" id="2.30.40.10">
    <property type="entry name" value="Urease, subunit C, domain 1"/>
    <property type="match status" value="1"/>
</dbReference>
<evidence type="ECO:0000259" key="2">
    <source>
        <dbReference type="Pfam" id="PF12890"/>
    </source>
</evidence>
<reference evidence="3" key="1">
    <citation type="submission" date="2021-06" db="EMBL/GenBank/DDBJ databases">
        <title>44 bacteria genomes isolated from Dapeng, Shenzhen.</title>
        <authorList>
            <person name="Zheng W."/>
            <person name="Yu S."/>
            <person name="Huang Y."/>
        </authorList>
    </citation>
    <scope>NUCLEOTIDE SEQUENCE</scope>
    <source>
        <strain evidence="3">DP5N28-2</strain>
    </source>
</reference>
<organism evidence="3 4">
    <name type="scientific">Membranihabitans marinus</name>
    <dbReference type="NCBI Taxonomy" id="1227546"/>
    <lineage>
        <taxon>Bacteria</taxon>
        <taxon>Pseudomonadati</taxon>
        <taxon>Bacteroidota</taxon>
        <taxon>Saprospiria</taxon>
        <taxon>Saprospirales</taxon>
        <taxon>Saprospiraceae</taxon>
        <taxon>Membranihabitans</taxon>
    </lineage>
</organism>
<dbReference type="GO" id="GO:0006145">
    <property type="term" value="P:purine nucleobase catabolic process"/>
    <property type="evidence" value="ECO:0007669"/>
    <property type="project" value="TreeGrafter"/>
</dbReference>
<dbReference type="SUPFAM" id="SSF51338">
    <property type="entry name" value="Composite domain of metallo-dependent hydrolases"/>
    <property type="match status" value="1"/>
</dbReference>
<dbReference type="GO" id="GO:0004151">
    <property type="term" value="F:dihydroorotase activity"/>
    <property type="evidence" value="ECO:0007669"/>
    <property type="project" value="InterPro"/>
</dbReference>
<dbReference type="InterPro" id="IPR011059">
    <property type="entry name" value="Metal-dep_hydrolase_composite"/>
</dbReference>
<dbReference type="Proteomes" id="UP000753961">
    <property type="component" value="Unassembled WGS sequence"/>
</dbReference>
<keyword evidence="4" id="KW-1185">Reference proteome</keyword>
<dbReference type="SUPFAM" id="SSF51556">
    <property type="entry name" value="Metallo-dependent hydrolases"/>
    <property type="match status" value="1"/>
</dbReference>
<dbReference type="RefSeq" id="WP_222578093.1">
    <property type="nucleotide sequence ID" value="NZ_JAHVHU010000001.1"/>
</dbReference>
<dbReference type="EMBL" id="JAHVHU010000001">
    <property type="protein sequence ID" value="MBY5956573.1"/>
    <property type="molecule type" value="Genomic_DNA"/>
</dbReference>
<dbReference type="InterPro" id="IPR032466">
    <property type="entry name" value="Metal_Hydrolase"/>
</dbReference>
<protein>
    <recommendedName>
        <fullName evidence="2">Dihydroorotase catalytic domain-containing protein</fullName>
    </recommendedName>
</protein>
<gene>
    <name evidence="3" type="ORF">KUV50_00395</name>
</gene>
<dbReference type="InterPro" id="IPR004722">
    <property type="entry name" value="DHOase"/>
</dbReference>
<dbReference type="Gene3D" id="3.20.20.140">
    <property type="entry name" value="Metal-dependent hydrolases"/>
    <property type="match status" value="1"/>
</dbReference>
<accession>A0A953HLA1</accession>
<dbReference type="GO" id="GO:0006221">
    <property type="term" value="P:pyrimidine nucleotide biosynthetic process"/>
    <property type="evidence" value="ECO:0007669"/>
    <property type="project" value="UniProtKB-KW"/>
</dbReference>
<feature type="domain" description="Dihydroorotase catalytic" evidence="2">
    <location>
        <begin position="50"/>
        <end position="235"/>
    </location>
</feature>
<dbReference type="InterPro" id="IPR024403">
    <property type="entry name" value="DHOase_cat"/>
</dbReference>
<evidence type="ECO:0000313" key="3">
    <source>
        <dbReference type="EMBL" id="MBY5956573.1"/>
    </source>
</evidence>
<dbReference type="InterPro" id="IPR050138">
    <property type="entry name" value="DHOase/Allantoinase_Hydrolase"/>
</dbReference>
<dbReference type="PANTHER" id="PTHR43668">
    <property type="entry name" value="ALLANTOINASE"/>
    <property type="match status" value="1"/>
</dbReference>
<dbReference type="PANTHER" id="PTHR43668:SF2">
    <property type="entry name" value="ALLANTOINASE"/>
    <property type="match status" value="1"/>
</dbReference>
<dbReference type="GO" id="GO:0004038">
    <property type="term" value="F:allantoinase activity"/>
    <property type="evidence" value="ECO:0007669"/>
    <property type="project" value="TreeGrafter"/>
</dbReference>
<comment type="caution">
    <text evidence="3">The sequence shown here is derived from an EMBL/GenBank/DDBJ whole genome shotgun (WGS) entry which is preliminary data.</text>
</comment>
<dbReference type="CDD" id="cd01317">
    <property type="entry name" value="DHOase_IIa"/>
    <property type="match status" value="1"/>
</dbReference>
<sequence length="418" mass="46938">MRILFKNVQLCFPGHPLHDQKRDLFLDYNKIGAIGTNLEQPARTKVLEGGVLAPGLVDIGAFSGEPGYEQQETLRTLSRAAARGGYTHVYVLPNLNPVTDNRSTVQYLKEESGLIDIHPLGAISKGIKGVDLAEIYDMNRAGVRSFTDGLHPIHDVGLMKRSLQYVKTFNGLVINTPYEHTIEPDGLIHEGRISTEMGLKGIPEIAETVMLKRDIDLLDYTESRLLVHQISTEESTDILKNARKKRSDLHASVSFLNLIRTVKHVGNFDTNYLVLPPLREEKDRQALIRSLINGVVDCIVSGHLPIEEEYKKIEFAQAHFGASTLPLVFPVLHDLLKKQAGIDQLITWLSINPRSVMGLDQVVPEEDSDIDFVWIDPDKTTTFTTRDFPSKGKNSSLLDQPWEGAVKGVFYRENYELY</sequence>
<evidence type="ECO:0000256" key="1">
    <source>
        <dbReference type="ARBA" id="ARBA00022975"/>
    </source>
</evidence>
<keyword evidence="1" id="KW-0665">Pyrimidine biosynthesis</keyword>
<dbReference type="GO" id="GO:0046872">
    <property type="term" value="F:metal ion binding"/>
    <property type="evidence" value="ECO:0007669"/>
    <property type="project" value="InterPro"/>
</dbReference>
<proteinExistence type="predicted"/>
<evidence type="ECO:0000313" key="4">
    <source>
        <dbReference type="Proteomes" id="UP000753961"/>
    </source>
</evidence>